<keyword evidence="1" id="KW-0812">Transmembrane</keyword>
<keyword evidence="1" id="KW-1133">Transmembrane helix</keyword>
<feature type="transmembrane region" description="Helical" evidence="1">
    <location>
        <begin position="349"/>
        <end position="371"/>
    </location>
</feature>
<evidence type="ECO:0000313" key="3">
    <source>
        <dbReference type="EMBL" id="WZW98822.1"/>
    </source>
</evidence>
<dbReference type="Proteomes" id="UP001434337">
    <property type="component" value="Chromosome"/>
</dbReference>
<feature type="transmembrane region" description="Helical" evidence="1">
    <location>
        <begin position="312"/>
        <end position="334"/>
    </location>
</feature>
<organism evidence="3 4">
    <name type="scientific">Propioniciclava soli</name>
    <dbReference type="NCBI Taxonomy" id="2775081"/>
    <lineage>
        <taxon>Bacteria</taxon>
        <taxon>Bacillati</taxon>
        <taxon>Actinomycetota</taxon>
        <taxon>Actinomycetes</taxon>
        <taxon>Propionibacteriales</taxon>
        <taxon>Propionibacteriaceae</taxon>
        <taxon>Propioniciclava</taxon>
    </lineage>
</organism>
<dbReference type="Pfam" id="PF14067">
    <property type="entry name" value="LssY_C"/>
    <property type="match status" value="1"/>
</dbReference>
<keyword evidence="1" id="KW-0472">Membrane</keyword>
<dbReference type="RefSeq" id="WP_342372733.1">
    <property type="nucleotide sequence ID" value="NZ_CP115965.1"/>
</dbReference>
<gene>
    <name evidence="3" type="ORF">PCC79_01025</name>
</gene>
<sequence>MVARYPVPARPPSYGEVAPQKVSAERRVSVHRVVDSFFIAVAMVLTLWFAAVLLVQGISLSWSRLLYLVVFWALLTYLALPRLHQFFTLLYVPEYFIGRTRTGDGLLGDPINLALNGDERDIHAALQGAGWVLADEITVRSAGGMIASALLRRSYPEAPVSSLFLFGERHAFANQQEVDNTVSQRHHVRFWRTPPGWLLPGGRGVEWLAAGTFDRSVGLSMFTGQFTHKIDENIDLERDYIVNSVRYADPEVGIDVIQDFSTSYHARNGGGDRIRTDGDLPILNVHGAETRREEPTRLPAHRPARSHGVPPLPLIVALTLLLGQTVWFGVWWWVTGAGRTLAADDEIELAVNLAAVAFMLLLLGLCTLILLRRRWAKLIVMSLIAVTTVSDLIDVSVARANLDSVLTSSVGVLVLLCLSADSVRSWVSFKRGGRVAKRDREVTVPAP</sequence>
<proteinExistence type="predicted"/>
<feature type="transmembrane region" description="Helical" evidence="1">
    <location>
        <begin position="36"/>
        <end position="55"/>
    </location>
</feature>
<keyword evidence="4" id="KW-1185">Reference proteome</keyword>
<feature type="transmembrane region" description="Helical" evidence="1">
    <location>
        <begin position="404"/>
        <end position="427"/>
    </location>
</feature>
<feature type="transmembrane region" description="Helical" evidence="1">
    <location>
        <begin position="61"/>
        <end position="80"/>
    </location>
</feature>
<feature type="transmembrane region" description="Helical" evidence="1">
    <location>
        <begin position="378"/>
        <end position="398"/>
    </location>
</feature>
<name>A0ABZ3CAN8_9ACTN</name>
<evidence type="ECO:0000259" key="2">
    <source>
        <dbReference type="Pfam" id="PF14067"/>
    </source>
</evidence>
<protein>
    <submittedName>
        <fullName evidence="3">LssY C-terminal domain-containing protein</fullName>
    </submittedName>
</protein>
<evidence type="ECO:0000313" key="4">
    <source>
        <dbReference type="Proteomes" id="UP001434337"/>
    </source>
</evidence>
<dbReference type="InterPro" id="IPR025902">
    <property type="entry name" value="LssY-like-C_dom"/>
</dbReference>
<dbReference type="EMBL" id="CP115965">
    <property type="protein sequence ID" value="WZW98822.1"/>
    <property type="molecule type" value="Genomic_DNA"/>
</dbReference>
<accession>A0ABZ3CAN8</accession>
<reference evidence="3 4" key="1">
    <citation type="journal article" date="2023" name="Environ Microbiome">
        <title>A coral-associated actinobacterium mitigates coral bleaching under heat stress.</title>
        <authorList>
            <person name="Li J."/>
            <person name="Zou Y."/>
            <person name="Li Q."/>
            <person name="Zhang J."/>
            <person name="Bourne D.G."/>
            <person name="Lyu Y."/>
            <person name="Liu C."/>
            <person name="Zhang S."/>
        </authorList>
    </citation>
    <scope>NUCLEOTIDE SEQUENCE [LARGE SCALE GENOMIC DNA]</scope>
    <source>
        <strain evidence="3 4">SCSIO 13291</strain>
    </source>
</reference>
<feature type="domain" description="LssY-like C-terminal" evidence="2">
    <location>
        <begin position="91"/>
        <end position="280"/>
    </location>
</feature>
<evidence type="ECO:0000256" key="1">
    <source>
        <dbReference type="SAM" id="Phobius"/>
    </source>
</evidence>